<evidence type="ECO:0000313" key="1">
    <source>
        <dbReference type="EMBL" id="BEQ14526.1"/>
    </source>
</evidence>
<gene>
    <name evidence="1" type="ORF">FAK_15920</name>
</gene>
<organism evidence="1 2">
    <name type="scientific">Desulfoferula mesophila</name>
    <dbReference type="NCBI Taxonomy" id="3058419"/>
    <lineage>
        <taxon>Bacteria</taxon>
        <taxon>Pseudomonadati</taxon>
        <taxon>Thermodesulfobacteriota</taxon>
        <taxon>Desulfarculia</taxon>
        <taxon>Desulfarculales</taxon>
        <taxon>Desulfarculaceae</taxon>
        <taxon>Desulfoferula</taxon>
    </lineage>
</organism>
<accession>A0AAU9EVI4</accession>
<dbReference type="KEGG" id="dmp:FAK_15920"/>
<proteinExistence type="predicted"/>
<dbReference type="RefSeq" id="WP_338606230.1">
    <property type="nucleotide sequence ID" value="NZ_AP028679.1"/>
</dbReference>
<protein>
    <recommendedName>
        <fullName evidence="3">DUF1850 domain-containing protein</fullName>
    </recommendedName>
</protein>
<dbReference type="AlphaFoldDB" id="A0AAU9EVI4"/>
<keyword evidence="2" id="KW-1185">Reference proteome</keyword>
<name>A0AAU9EVI4_9BACT</name>
<evidence type="ECO:0008006" key="3">
    <source>
        <dbReference type="Google" id="ProtNLM"/>
    </source>
</evidence>
<evidence type="ECO:0000313" key="2">
    <source>
        <dbReference type="Proteomes" id="UP001366166"/>
    </source>
</evidence>
<reference evidence="2" key="1">
    <citation type="journal article" date="2023" name="Arch. Microbiol.">
        <title>Desulfoferula mesophilus gen. nov. sp. nov., a mesophilic sulfate-reducing bacterium isolated from a brackish lake sediment.</title>
        <authorList>
            <person name="Watanabe T."/>
            <person name="Yabe T."/>
            <person name="Tsuji J.M."/>
            <person name="Fukui M."/>
        </authorList>
    </citation>
    <scope>NUCLEOTIDE SEQUENCE [LARGE SCALE GENOMIC DNA]</scope>
    <source>
        <strain evidence="2">12FAK</strain>
    </source>
</reference>
<dbReference type="EMBL" id="AP028679">
    <property type="protein sequence ID" value="BEQ14526.1"/>
    <property type="molecule type" value="Genomic_DNA"/>
</dbReference>
<sequence length="165" mass="18459">MSALSRQGQFILLMLLVALCLPLPAAGEDGGRALFIFNPRTGLRASLPLTNVTSLTLKFFHSYDCVWIEESFRPVGGKFYPCEVSYGADTYDYRDQRYASRARVGAHQVHLTDIKPRPSDVLAQIATRVAFTKPQQLILHTTKGSRAYLFTQWGRPGEPLVLSIK</sequence>
<dbReference type="Proteomes" id="UP001366166">
    <property type="component" value="Chromosome"/>
</dbReference>